<keyword evidence="4" id="KW-1185">Reference proteome</keyword>
<protein>
    <submittedName>
        <fullName evidence="3">2-keto-4-pentenoate hydratase</fullName>
    </submittedName>
</protein>
<gene>
    <name evidence="3" type="ORF">ACFQE5_05260</name>
</gene>
<accession>A0ABW1IYT0</accession>
<sequence length="266" mass="27389">MTTTAALNAAAMQLIAATETGVPCAPVRDIIGETDQDAAYQVQARVTEHRLAGGQRIVGRKIGLTSRSVQAQLGVHSPDFGTLFGDMAYADREPMPLGRFLQPRIEAEVAFVLGRDLDVESANVADVVRATDCVLAAIEVVDSRISGWDITISDTIADNASSGAFVLGTMPRLLHEVDLPGLGMVIEQRGQVVSAGAGAACLGSPVTAVVWLARALARQGAPLRAGDVILSGALGPVVPVTAPGVLTARLSGLGDVSAQFVEGVSG</sequence>
<dbReference type="RefSeq" id="WP_379583406.1">
    <property type="nucleotide sequence ID" value="NZ_JBHSQW010000010.1"/>
</dbReference>
<organism evidence="3 4">
    <name type="scientific">Pseudonocardia hispaniensis</name>
    <dbReference type="NCBI Taxonomy" id="904933"/>
    <lineage>
        <taxon>Bacteria</taxon>
        <taxon>Bacillati</taxon>
        <taxon>Actinomycetota</taxon>
        <taxon>Actinomycetes</taxon>
        <taxon>Pseudonocardiales</taxon>
        <taxon>Pseudonocardiaceae</taxon>
        <taxon>Pseudonocardia</taxon>
    </lineage>
</organism>
<dbReference type="PANTHER" id="PTHR30143:SF0">
    <property type="entry name" value="2-KETO-4-PENTENOATE HYDRATASE"/>
    <property type="match status" value="1"/>
</dbReference>
<proteinExistence type="predicted"/>
<dbReference type="SUPFAM" id="SSF56529">
    <property type="entry name" value="FAH"/>
    <property type="match status" value="1"/>
</dbReference>
<evidence type="ECO:0000256" key="1">
    <source>
        <dbReference type="ARBA" id="ARBA00023239"/>
    </source>
</evidence>
<dbReference type="InterPro" id="IPR011234">
    <property type="entry name" value="Fumarylacetoacetase-like_C"/>
</dbReference>
<keyword evidence="1" id="KW-0456">Lyase</keyword>
<dbReference type="Gene3D" id="3.90.850.10">
    <property type="entry name" value="Fumarylacetoacetase-like, C-terminal domain"/>
    <property type="match status" value="1"/>
</dbReference>
<dbReference type="Proteomes" id="UP001596302">
    <property type="component" value="Unassembled WGS sequence"/>
</dbReference>
<name>A0ABW1IYT0_9PSEU</name>
<feature type="domain" description="Fumarylacetoacetase-like C-terminal" evidence="2">
    <location>
        <begin position="86"/>
        <end position="260"/>
    </location>
</feature>
<evidence type="ECO:0000313" key="3">
    <source>
        <dbReference type="EMBL" id="MFC5993623.1"/>
    </source>
</evidence>
<dbReference type="PANTHER" id="PTHR30143">
    <property type="entry name" value="ACID HYDRATASE"/>
    <property type="match status" value="1"/>
</dbReference>
<dbReference type="Pfam" id="PF01557">
    <property type="entry name" value="FAA_hydrolase"/>
    <property type="match status" value="1"/>
</dbReference>
<evidence type="ECO:0000313" key="4">
    <source>
        <dbReference type="Proteomes" id="UP001596302"/>
    </source>
</evidence>
<dbReference type="InterPro" id="IPR050772">
    <property type="entry name" value="Hydratase-Decarb/MhpD_sf"/>
</dbReference>
<dbReference type="EMBL" id="JBHSQW010000010">
    <property type="protein sequence ID" value="MFC5993623.1"/>
    <property type="molecule type" value="Genomic_DNA"/>
</dbReference>
<evidence type="ECO:0000259" key="2">
    <source>
        <dbReference type="Pfam" id="PF01557"/>
    </source>
</evidence>
<dbReference type="InterPro" id="IPR036663">
    <property type="entry name" value="Fumarylacetoacetase_C_sf"/>
</dbReference>
<comment type="caution">
    <text evidence="3">The sequence shown here is derived from an EMBL/GenBank/DDBJ whole genome shotgun (WGS) entry which is preliminary data.</text>
</comment>
<reference evidence="4" key="1">
    <citation type="journal article" date="2019" name="Int. J. Syst. Evol. Microbiol.">
        <title>The Global Catalogue of Microorganisms (GCM) 10K type strain sequencing project: providing services to taxonomists for standard genome sequencing and annotation.</title>
        <authorList>
            <consortium name="The Broad Institute Genomics Platform"/>
            <consortium name="The Broad Institute Genome Sequencing Center for Infectious Disease"/>
            <person name="Wu L."/>
            <person name="Ma J."/>
        </authorList>
    </citation>
    <scope>NUCLEOTIDE SEQUENCE [LARGE SCALE GENOMIC DNA]</scope>
    <source>
        <strain evidence="4">CCM 8391</strain>
    </source>
</reference>